<evidence type="ECO:0000259" key="6">
    <source>
        <dbReference type="Pfam" id="PF04085"/>
    </source>
</evidence>
<dbReference type="InterPro" id="IPR055342">
    <property type="entry name" value="MreC_beta-barrel_core"/>
</dbReference>
<evidence type="ECO:0000313" key="7">
    <source>
        <dbReference type="EMBL" id="PIR72729.1"/>
    </source>
</evidence>
<dbReference type="InterPro" id="IPR042177">
    <property type="entry name" value="Cell/Rod_1"/>
</dbReference>
<reference evidence="8" key="1">
    <citation type="submission" date="2017-09" db="EMBL/GenBank/DDBJ databases">
        <title>Depth-based differentiation of microbial function through sediment-hosted aquifers and enrichment of novel symbionts in the deep terrestrial subsurface.</title>
        <authorList>
            <person name="Probst A.J."/>
            <person name="Ladd B."/>
            <person name="Jarett J.K."/>
            <person name="Geller-Mcgrath D.E."/>
            <person name="Sieber C.M.K."/>
            <person name="Emerson J.B."/>
            <person name="Anantharaman K."/>
            <person name="Thomas B.C."/>
            <person name="Malmstrom R."/>
            <person name="Stieglmeier M."/>
            <person name="Klingl A."/>
            <person name="Woyke T."/>
            <person name="Ryan C.M."/>
            <person name="Banfield J.F."/>
        </authorList>
    </citation>
    <scope>NUCLEOTIDE SEQUENCE [LARGE SCALE GENOMIC DNA]</scope>
</reference>
<sequence length="257" mass="29359">MKFLSKKRRFLILIVIVVLIIVLLNLFQKEVKSFFYYISSPIQKVLWRIGGRASDFLESFLRTKNLKREADELKLKNQELLSQIIALEEQKKENNILREALGIGLQKEFKLALAQVIGKDISQDSILINKGVQDGLLKDMPIITEQNVLVGRVSEVYDRFSKVLLISHKDSSLDAELGVVRGQGNFNLLFDLIPREQKIFPGDMVVTSGLDNDFPKGLLIGQIKEVKKNDVEPFQQAEIEPAFNISQIEKVFIILEF</sequence>
<protein>
    <recommendedName>
        <fullName evidence="2">Cell shape-determining protein MreC</fullName>
    </recommendedName>
    <alternativeName>
        <fullName evidence="4">Cell shape protein MreC</fullName>
    </alternativeName>
</protein>
<dbReference type="AlphaFoldDB" id="A0A2M6NSX3"/>
<keyword evidence="3" id="KW-0133">Cell shape</keyword>
<dbReference type="NCBIfam" id="TIGR00219">
    <property type="entry name" value="mreC"/>
    <property type="match status" value="1"/>
</dbReference>
<dbReference type="Gene3D" id="2.40.10.340">
    <property type="entry name" value="Rod shape-determining protein MreC, domain 1"/>
    <property type="match status" value="1"/>
</dbReference>
<dbReference type="PANTHER" id="PTHR34138:SF1">
    <property type="entry name" value="CELL SHAPE-DETERMINING PROTEIN MREC"/>
    <property type="match status" value="1"/>
</dbReference>
<dbReference type="GO" id="GO:0008360">
    <property type="term" value="P:regulation of cell shape"/>
    <property type="evidence" value="ECO:0007669"/>
    <property type="project" value="UniProtKB-KW"/>
</dbReference>
<dbReference type="Gene3D" id="2.40.10.350">
    <property type="entry name" value="Rod shape-determining protein MreC, domain 2"/>
    <property type="match status" value="1"/>
</dbReference>
<evidence type="ECO:0000313" key="8">
    <source>
        <dbReference type="Proteomes" id="UP000228756"/>
    </source>
</evidence>
<evidence type="ECO:0000256" key="5">
    <source>
        <dbReference type="SAM" id="Coils"/>
    </source>
</evidence>
<accession>A0A2M6NSX3</accession>
<name>A0A2M6NSX3_9BACT</name>
<evidence type="ECO:0000256" key="4">
    <source>
        <dbReference type="ARBA" id="ARBA00032089"/>
    </source>
</evidence>
<dbReference type="InterPro" id="IPR042175">
    <property type="entry name" value="Cell/Rod_MreC_2"/>
</dbReference>
<feature type="coiled-coil region" evidence="5">
    <location>
        <begin position="63"/>
        <end position="90"/>
    </location>
</feature>
<evidence type="ECO:0000256" key="3">
    <source>
        <dbReference type="ARBA" id="ARBA00022960"/>
    </source>
</evidence>
<feature type="domain" description="Rod shape-determining protein MreC beta-barrel core" evidence="6">
    <location>
        <begin position="122"/>
        <end position="254"/>
    </location>
</feature>
<dbReference type="Pfam" id="PF04085">
    <property type="entry name" value="MreC"/>
    <property type="match status" value="1"/>
</dbReference>
<dbReference type="InterPro" id="IPR007221">
    <property type="entry name" value="MreC"/>
</dbReference>
<comment type="caution">
    <text evidence="7">The sequence shown here is derived from an EMBL/GenBank/DDBJ whole genome shotgun (WGS) entry which is preliminary data.</text>
</comment>
<organism evidence="7 8">
    <name type="scientific">Candidatus Nealsonbacteria bacterium CG10_big_fil_rev_8_21_14_0_10_36_24</name>
    <dbReference type="NCBI Taxonomy" id="1974710"/>
    <lineage>
        <taxon>Bacteria</taxon>
        <taxon>Candidatus Nealsoniibacteriota</taxon>
    </lineage>
</organism>
<dbReference type="PIRSF" id="PIRSF038471">
    <property type="entry name" value="MreC"/>
    <property type="match status" value="1"/>
</dbReference>
<comment type="similarity">
    <text evidence="1">Belongs to the MreC family.</text>
</comment>
<dbReference type="PANTHER" id="PTHR34138">
    <property type="entry name" value="CELL SHAPE-DETERMINING PROTEIN MREC"/>
    <property type="match status" value="1"/>
</dbReference>
<dbReference type="Proteomes" id="UP000228756">
    <property type="component" value="Unassembled WGS sequence"/>
</dbReference>
<proteinExistence type="inferred from homology"/>
<dbReference type="GO" id="GO:0005886">
    <property type="term" value="C:plasma membrane"/>
    <property type="evidence" value="ECO:0007669"/>
    <property type="project" value="TreeGrafter"/>
</dbReference>
<evidence type="ECO:0000256" key="1">
    <source>
        <dbReference type="ARBA" id="ARBA00009369"/>
    </source>
</evidence>
<dbReference type="EMBL" id="PFCJ01000001">
    <property type="protein sequence ID" value="PIR72729.1"/>
    <property type="molecule type" value="Genomic_DNA"/>
</dbReference>
<gene>
    <name evidence="7" type="primary">mreC</name>
    <name evidence="7" type="ORF">COU42_00145</name>
</gene>
<evidence type="ECO:0000256" key="2">
    <source>
        <dbReference type="ARBA" id="ARBA00013855"/>
    </source>
</evidence>
<keyword evidence="5" id="KW-0175">Coiled coil</keyword>